<dbReference type="Proteomes" id="UP000275256">
    <property type="component" value="Unassembled WGS sequence"/>
</dbReference>
<feature type="domain" description="Histidine kinase/HSP90-like ATPase" evidence="6">
    <location>
        <begin position="332"/>
        <end position="418"/>
    </location>
</feature>
<evidence type="ECO:0000256" key="3">
    <source>
        <dbReference type="ARBA" id="ARBA00023012"/>
    </source>
</evidence>
<dbReference type="GO" id="GO:0000160">
    <property type="term" value="P:phosphorelay signal transduction system"/>
    <property type="evidence" value="ECO:0007669"/>
    <property type="project" value="UniProtKB-KW"/>
</dbReference>
<reference evidence="8 9" key="1">
    <citation type="submission" date="2018-10" db="EMBL/GenBank/DDBJ databases">
        <title>Tessaracoccus antarcticuss sp. nov., isolated from sediment.</title>
        <authorList>
            <person name="Zhou L.Y."/>
            <person name="Du Z.J."/>
        </authorList>
    </citation>
    <scope>NUCLEOTIDE SEQUENCE [LARGE SCALE GENOMIC DNA]</scope>
    <source>
        <strain evidence="8 9">JDX10</strain>
    </source>
</reference>
<dbReference type="GO" id="GO:0016301">
    <property type="term" value="F:kinase activity"/>
    <property type="evidence" value="ECO:0007669"/>
    <property type="project" value="UniProtKB-KW"/>
</dbReference>
<evidence type="ECO:0000259" key="6">
    <source>
        <dbReference type="Pfam" id="PF02518"/>
    </source>
</evidence>
<dbReference type="InterPro" id="IPR003594">
    <property type="entry name" value="HATPase_dom"/>
</dbReference>
<accession>A0A3M0G099</accession>
<organism evidence="8 9">
    <name type="scientific">Tessaracoccus antarcticus</name>
    <dbReference type="NCBI Taxonomy" id="2479848"/>
    <lineage>
        <taxon>Bacteria</taxon>
        <taxon>Bacillati</taxon>
        <taxon>Actinomycetota</taxon>
        <taxon>Actinomycetes</taxon>
        <taxon>Propionibacteriales</taxon>
        <taxon>Propionibacteriaceae</taxon>
        <taxon>Tessaracoccus</taxon>
    </lineage>
</organism>
<dbReference type="AlphaFoldDB" id="A0A3M0G099"/>
<keyword evidence="8" id="KW-0067">ATP-binding</keyword>
<dbReference type="InterPro" id="IPR050482">
    <property type="entry name" value="Sensor_HK_TwoCompSys"/>
</dbReference>
<keyword evidence="5" id="KW-0472">Membrane</keyword>
<feature type="transmembrane region" description="Helical" evidence="5">
    <location>
        <begin position="175"/>
        <end position="193"/>
    </location>
</feature>
<sequence>MTMLPDTPPPPPPAPVPELRRDRAGKAIAGVASGLAMHLGLPVGWVRVAFVALAFLDGLGVLAYAALWLLVPAGDQRQAAGLEAASRLGLRPQQRTQGVDAGIVFSIGAVVVGIFWVLVTGGLWVPSGVFWPVVLGGVGVVLVWLQVDRTAEPPTMAAKAGVWTRLTAGSGPASVLRLVGGVLLVGVGVSWILATQVGMGQLPQVLGAAALLLAGVLVVAAPWLYRTRRRLRSVEQDRMRAEARADMAAHLHDSVLQTLALIQRQSTDPTQVSLLARRQERELRTWLYGDTAAPSTLRAALEEIRGDTEANFPIVVEVVCVGDTEVTDSLQALVQASREAVTNAAKHSGAERVDVFAEVTDEEVEIFIRDRGKGFDADLVRPDRMGVRESIRARMERHGGSARIRTAPGQGTEVTLEMSR</sequence>
<dbReference type="InterPro" id="IPR036890">
    <property type="entry name" value="HATPase_C_sf"/>
</dbReference>
<keyword evidence="2" id="KW-0418">Kinase</keyword>
<keyword evidence="3" id="KW-0902">Two-component regulatory system</keyword>
<comment type="caution">
    <text evidence="8">The sequence shown here is derived from an EMBL/GenBank/DDBJ whole genome shotgun (WGS) entry which is preliminary data.</text>
</comment>
<evidence type="ECO:0000256" key="2">
    <source>
        <dbReference type="ARBA" id="ARBA00022777"/>
    </source>
</evidence>
<evidence type="ECO:0000313" key="9">
    <source>
        <dbReference type="Proteomes" id="UP000275256"/>
    </source>
</evidence>
<evidence type="ECO:0000313" key="8">
    <source>
        <dbReference type="EMBL" id="RMB58380.1"/>
    </source>
</evidence>
<evidence type="ECO:0000259" key="7">
    <source>
        <dbReference type="Pfam" id="PF04024"/>
    </source>
</evidence>
<dbReference type="CDD" id="cd16917">
    <property type="entry name" value="HATPase_UhpB-NarQ-NarX-like"/>
    <property type="match status" value="1"/>
</dbReference>
<feature type="domain" description="Phage shock protein PspC N-terminal" evidence="7">
    <location>
        <begin position="18"/>
        <end position="73"/>
    </location>
</feature>
<keyword evidence="8" id="KW-0547">Nucleotide-binding</keyword>
<dbReference type="EMBL" id="REFW01000004">
    <property type="protein sequence ID" value="RMB58380.1"/>
    <property type="molecule type" value="Genomic_DNA"/>
</dbReference>
<feature type="transmembrane region" description="Helical" evidence="5">
    <location>
        <begin position="101"/>
        <end position="123"/>
    </location>
</feature>
<feature type="transmembrane region" description="Helical" evidence="5">
    <location>
        <begin position="129"/>
        <end position="147"/>
    </location>
</feature>
<evidence type="ECO:0000256" key="1">
    <source>
        <dbReference type="ARBA" id="ARBA00022679"/>
    </source>
</evidence>
<proteinExistence type="predicted"/>
<dbReference type="PANTHER" id="PTHR24421:SF61">
    <property type="entry name" value="OXYGEN SENSOR HISTIDINE KINASE NREB"/>
    <property type="match status" value="1"/>
</dbReference>
<protein>
    <submittedName>
        <fullName evidence="8">ATP-binding protein</fullName>
    </submittedName>
</protein>
<dbReference type="Gene3D" id="3.30.565.10">
    <property type="entry name" value="Histidine kinase-like ATPase, C-terminal domain"/>
    <property type="match status" value="1"/>
</dbReference>
<dbReference type="Pfam" id="PF02518">
    <property type="entry name" value="HATPase_c"/>
    <property type="match status" value="1"/>
</dbReference>
<feature type="transmembrane region" description="Helical" evidence="5">
    <location>
        <begin position="45"/>
        <end position="71"/>
    </location>
</feature>
<name>A0A3M0G099_9ACTN</name>
<keyword evidence="5" id="KW-1133">Transmembrane helix</keyword>
<evidence type="ECO:0000256" key="4">
    <source>
        <dbReference type="SAM" id="MobiDB-lite"/>
    </source>
</evidence>
<dbReference type="PANTHER" id="PTHR24421">
    <property type="entry name" value="NITRATE/NITRITE SENSOR PROTEIN NARX-RELATED"/>
    <property type="match status" value="1"/>
</dbReference>
<evidence type="ECO:0000256" key="5">
    <source>
        <dbReference type="SAM" id="Phobius"/>
    </source>
</evidence>
<dbReference type="InterPro" id="IPR007168">
    <property type="entry name" value="Phageshock_PspC_N"/>
</dbReference>
<feature type="region of interest" description="Disordered" evidence="4">
    <location>
        <begin position="394"/>
        <end position="420"/>
    </location>
</feature>
<gene>
    <name evidence="8" type="ORF">EAX62_14405</name>
</gene>
<dbReference type="Pfam" id="PF04024">
    <property type="entry name" value="PspC"/>
    <property type="match status" value="1"/>
</dbReference>
<keyword evidence="1" id="KW-0808">Transferase</keyword>
<feature type="transmembrane region" description="Helical" evidence="5">
    <location>
        <begin position="205"/>
        <end position="225"/>
    </location>
</feature>
<keyword evidence="9" id="KW-1185">Reference proteome</keyword>
<dbReference type="SUPFAM" id="SSF55874">
    <property type="entry name" value="ATPase domain of HSP90 chaperone/DNA topoisomerase II/histidine kinase"/>
    <property type="match status" value="1"/>
</dbReference>
<keyword evidence="5" id="KW-0812">Transmembrane</keyword>
<dbReference type="GO" id="GO:0005524">
    <property type="term" value="F:ATP binding"/>
    <property type="evidence" value="ECO:0007669"/>
    <property type="project" value="UniProtKB-KW"/>
</dbReference>